<sequence>MFGYKYEFNTRVSFHSQPFSAASYFIVLVLPLSSIVAMAKMAFIEASQIMIMAIFVAIVLLISTEIATATPQLKLGRRVLEAAYNTTGRGGYN</sequence>
<keyword evidence="1" id="KW-1133">Transmembrane helix</keyword>
<keyword evidence="3" id="KW-1185">Reference proteome</keyword>
<gene>
    <name evidence="2" type="ORF">VitviT2T_028027</name>
</gene>
<evidence type="ECO:0000313" key="2">
    <source>
        <dbReference type="EMBL" id="WKA10458.1"/>
    </source>
</evidence>
<organism evidence="2 3">
    <name type="scientific">Vitis vinifera</name>
    <name type="common">Grape</name>
    <dbReference type="NCBI Taxonomy" id="29760"/>
    <lineage>
        <taxon>Eukaryota</taxon>
        <taxon>Viridiplantae</taxon>
        <taxon>Streptophyta</taxon>
        <taxon>Embryophyta</taxon>
        <taxon>Tracheophyta</taxon>
        <taxon>Spermatophyta</taxon>
        <taxon>Magnoliopsida</taxon>
        <taxon>eudicotyledons</taxon>
        <taxon>Gunneridae</taxon>
        <taxon>Pentapetalae</taxon>
        <taxon>rosids</taxon>
        <taxon>Vitales</taxon>
        <taxon>Vitaceae</taxon>
        <taxon>Viteae</taxon>
        <taxon>Vitis</taxon>
    </lineage>
</organism>
<reference evidence="2 3" key="1">
    <citation type="journal article" date="2023" name="Hortic Res">
        <title>The complete reference genome for grapevine (Vitis vinifera L.) genetics and breeding.</title>
        <authorList>
            <person name="Shi X."/>
            <person name="Cao S."/>
            <person name="Wang X."/>
            <person name="Huang S."/>
            <person name="Wang Y."/>
            <person name="Liu Z."/>
            <person name="Liu W."/>
            <person name="Leng X."/>
            <person name="Peng Y."/>
            <person name="Wang N."/>
            <person name="Wang Y."/>
            <person name="Ma Z."/>
            <person name="Xu X."/>
            <person name="Zhang F."/>
            <person name="Xue H."/>
            <person name="Zhong H."/>
            <person name="Wang Y."/>
            <person name="Zhang K."/>
            <person name="Velt A."/>
            <person name="Avia K."/>
            <person name="Holtgrawe D."/>
            <person name="Grimplet J."/>
            <person name="Matus J.T."/>
            <person name="Ware D."/>
            <person name="Wu X."/>
            <person name="Wang H."/>
            <person name="Liu C."/>
            <person name="Fang Y."/>
            <person name="Rustenholz C."/>
            <person name="Cheng Z."/>
            <person name="Xiao H."/>
            <person name="Zhou Y."/>
        </authorList>
    </citation>
    <scope>NUCLEOTIDE SEQUENCE [LARGE SCALE GENOMIC DNA]</scope>
    <source>
        <strain evidence="3">cv. Pinot noir / PN40024</strain>
        <tissue evidence="2">Leaf</tissue>
    </source>
</reference>
<name>A0ABY9DSD9_VITVI</name>
<feature type="transmembrane region" description="Helical" evidence="1">
    <location>
        <begin position="21"/>
        <end position="43"/>
    </location>
</feature>
<keyword evidence="1" id="KW-0812">Transmembrane</keyword>
<proteinExistence type="predicted"/>
<evidence type="ECO:0000313" key="3">
    <source>
        <dbReference type="Proteomes" id="UP001227230"/>
    </source>
</evidence>
<dbReference type="EMBL" id="CP126665">
    <property type="protein sequence ID" value="WKA10458.1"/>
    <property type="molecule type" value="Genomic_DNA"/>
</dbReference>
<feature type="transmembrane region" description="Helical" evidence="1">
    <location>
        <begin position="49"/>
        <end position="68"/>
    </location>
</feature>
<keyword evidence="1" id="KW-0472">Membrane</keyword>
<evidence type="ECO:0000256" key="1">
    <source>
        <dbReference type="SAM" id="Phobius"/>
    </source>
</evidence>
<dbReference type="Proteomes" id="UP001227230">
    <property type="component" value="Chromosome 18"/>
</dbReference>
<accession>A0ABY9DSD9</accession>
<protein>
    <submittedName>
        <fullName evidence="2">Uncharacterized protein</fullName>
    </submittedName>
</protein>